<sequence>MNTTLYHLPYSNSVPEELIALYNASFPADERRPVDSIMALIDDHDSPFNAYVIKTDNGFAGFITTWDFDDMLYVEHFATNPELRGQGIGSDALNMLMELADKPVVLEVEPEDSNPLASRRIGFYRRHGFMLHSDYKYIQPPYTPESQSIEMKLMSSAAIDPDRARALLYKHVYRAE</sequence>
<proteinExistence type="predicted"/>
<dbReference type="AlphaFoldDB" id="A0A4P7VPD4"/>
<protein>
    <submittedName>
        <fullName evidence="2">GNAT family N-acetyltransferase</fullName>
    </submittedName>
</protein>
<dbReference type="EMBL" id="CP039393">
    <property type="protein sequence ID" value="QCD34629.1"/>
    <property type="molecule type" value="Genomic_DNA"/>
</dbReference>
<dbReference type="InterPro" id="IPR000182">
    <property type="entry name" value="GNAT_dom"/>
</dbReference>
<dbReference type="RefSeq" id="WP_136409615.1">
    <property type="nucleotide sequence ID" value="NZ_CP039393.1"/>
</dbReference>
<evidence type="ECO:0000313" key="2">
    <source>
        <dbReference type="EMBL" id="QCD34629.1"/>
    </source>
</evidence>
<dbReference type="SUPFAM" id="SSF55729">
    <property type="entry name" value="Acyl-CoA N-acyltransferases (Nat)"/>
    <property type="match status" value="1"/>
</dbReference>
<keyword evidence="3" id="KW-1185">Reference proteome</keyword>
<organism evidence="2 3">
    <name type="scientific">Muribaculum gordoncarteri</name>
    <dbReference type="NCBI Taxonomy" id="2530390"/>
    <lineage>
        <taxon>Bacteria</taxon>
        <taxon>Pseudomonadati</taxon>
        <taxon>Bacteroidota</taxon>
        <taxon>Bacteroidia</taxon>
        <taxon>Bacteroidales</taxon>
        <taxon>Muribaculaceae</taxon>
        <taxon>Muribaculum</taxon>
    </lineage>
</organism>
<dbReference type="KEGG" id="mgod:E7746_01425"/>
<dbReference type="PROSITE" id="PS51186">
    <property type="entry name" value="GNAT"/>
    <property type="match status" value="1"/>
</dbReference>
<dbReference type="InterPro" id="IPR016181">
    <property type="entry name" value="Acyl_CoA_acyltransferase"/>
</dbReference>
<dbReference type="CDD" id="cd04301">
    <property type="entry name" value="NAT_SF"/>
    <property type="match status" value="1"/>
</dbReference>
<gene>
    <name evidence="2" type="ORF">E7746_01425</name>
</gene>
<dbReference type="Pfam" id="PF00583">
    <property type="entry name" value="Acetyltransf_1"/>
    <property type="match status" value="1"/>
</dbReference>
<accession>A0A4P7VPD4</accession>
<dbReference type="Proteomes" id="UP000297031">
    <property type="component" value="Chromosome"/>
</dbReference>
<reference evidence="2 3" key="1">
    <citation type="submission" date="2019-02" db="EMBL/GenBank/DDBJ databases">
        <title>Isolation and identification of novel species under the genus Muribaculum.</title>
        <authorList>
            <person name="Miyake S."/>
            <person name="Ding Y."/>
            <person name="Low A."/>
            <person name="Soh M."/>
            <person name="Seedorf H."/>
        </authorList>
    </citation>
    <scope>NUCLEOTIDE SEQUENCE [LARGE SCALE GENOMIC DNA]</scope>
    <source>
        <strain evidence="2 3">TLL-A4</strain>
    </source>
</reference>
<dbReference type="Gene3D" id="3.40.630.30">
    <property type="match status" value="1"/>
</dbReference>
<feature type="domain" description="N-acetyltransferase" evidence="1">
    <location>
        <begin position="8"/>
        <end position="156"/>
    </location>
</feature>
<evidence type="ECO:0000259" key="1">
    <source>
        <dbReference type="PROSITE" id="PS51186"/>
    </source>
</evidence>
<keyword evidence="2" id="KW-0808">Transferase</keyword>
<evidence type="ECO:0000313" key="3">
    <source>
        <dbReference type="Proteomes" id="UP000297031"/>
    </source>
</evidence>
<dbReference type="OrthoDB" id="9127144at2"/>
<name>A0A4P7VPD4_9BACT</name>
<dbReference type="GO" id="GO:0016747">
    <property type="term" value="F:acyltransferase activity, transferring groups other than amino-acyl groups"/>
    <property type="evidence" value="ECO:0007669"/>
    <property type="project" value="InterPro"/>
</dbReference>